<accession>X1Q2A4</accession>
<sequence>HCEIKSVMDYFYRSERTNWREHGDFNKYPTLDSYVRSIIKGKYGTDDIEKACDIYMQKDFYPYLEKYDPEKYYPYPKLIEEQMRKNPIYKIKKKDGRFDREKEVI</sequence>
<feature type="non-terminal residue" evidence="1">
    <location>
        <position position="1"/>
    </location>
</feature>
<comment type="caution">
    <text evidence="1">The sequence shown here is derived from an EMBL/GenBank/DDBJ whole genome shotgun (WGS) entry which is preliminary data.</text>
</comment>
<dbReference type="EMBL" id="BARV01032732">
    <property type="protein sequence ID" value="GAI37359.1"/>
    <property type="molecule type" value="Genomic_DNA"/>
</dbReference>
<dbReference type="AlphaFoldDB" id="X1Q2A4"/>
<name>X1Q2A4_9ZZZZ</name>
<organism evidence="1">
    <name type="scientific">marine sediment metagenome</name>
    <dbReference type="NCBI Taxonomy" id="412755"/>
    <lineage>
        <taxon>unclassified sequences</taxon>
        <taxon>metagenomes</taxon>
        <taxon>ecological metagenomes</taxon>
    </lineage>
</organism>
<protein>
    <submittedName>
        <fullName evidence="1">Uncharacterized protein</fullName>
    </submittedName>
</protein>
<proteinExistence type="predicted"/>
<gene>
    <name evidence="1" type="ORF">S06H3_51569</name>
</gene>
<reference evidence="1" key="1">
    <citation type="journal article" date="2014" name="Front. Microbiol.">
        <title>High frequency of phylogenetically diverse reductive dehalogenase-homologous genes in deep subseafloor sedimentary metagenomes.</title>
        <authorList>
            <person name="Kawai M."/>
            <person name="Futagami T."/>
            <person name="Toyoda A."/>
            <person name="Takaki Y."/>
            <person name="Nishi S."/>
            <person name="Hori S."/>
            <person name="Arai W."/>
            <person name="Tsubouchi T."/>
            <person name="Morono Y."/>
            <person name="Uchiyama I."/>
            <person name="Ito T."/>
            <person name="Fujiyama A."/>
            <person name="Inagaki F."/>
            <person name="Takami H."/>
        </authorList>
    </citation>
    <scope>NUCLEOTIDE SEQUENCE</scope>
    <source>
        <strain evidence="1">Expedition CK06-06</strain>
    </source>
</reference>
<evidence type="ECO:0000313" key="1">
    <source>
        <dbReference type="EMBL" id="GAI37359.1"/>
    </source>
</evidence>